<dbReference type="RefSeq" id="WP_108992789.1">
    <property type="nucleotide sequence ID" value="NZ_BDQX01000108.1"/>
</dbReference>
<dbReference type="GO" id="GO:0000976">
    <property type="term" value="F:transcription cis-regulatory region binding"/>
    <property type="evidence" value="ECO:0007669"/>
    <property type="project" value="TreeGrafter"/>
</dbReference>
<keyword evidence="2" id="KW-0238">DNA-binding</keyword>
<dbReference type="PROSITE" id="PS00356">
    <property type="entry name" value="HTH_LACI_1"/>
    <property type="match status" value="1"/>
</dbReference>
<evidence type="ECO:0000256" key="2">
    <source>
        <dbReference type="ARBA" id="ARBA00023125"/>
    </source>
</evidence>
<accession>A0A2R5EM73</accession>
<keyword evidence="7" id="KW-1185">Reference proteome</keyword>
<dbReference type="Proteomes" id="UP000245202">
    <property type="component" value="Unassembled WGS sequence"/>
</dbReference>
<dbReference type="InterPro" id="IPR028082">
    <property type="entry name" value="Peripla_BP_I"/>
</dbReference>
<dbReference type="PANTHER" id="PTHR30146:SF109">
    <property type="entry name" value="HTH-TYPE TRANSCRIPTIONAL REGULATOR GALS"/>
    <property type="match status" value="1"/>
</dbReference>
<gene>
    <name evidence="6" type="ORF">PAT3040_02337</name>
</gene>
<feature type="domain" description="HTH cro/C1-type" evidence="5">
    <location>
        <begin position="4"/>
        <end position="47"/>
    </location>
</feature>
<organism evidence="6 7">
    <name type="scientific">Paenibacillus agaridevorans</name>
    <dbReference type="NCBI Taxonomy" id="171404"/>
    <lineage>
        <taxon>Bacteria</taxon>
        <taxon>Bacillati</taxon>
        <taxon>Bacillota</taxon>
        <taxon>Bacilli</taxon>
        <taxon>Bacillales</taxon>
        <taxon>Paenibacillaceae</taxon>
        <taxon>Paenibacillus</taxon>
    </lineage>
</organism>
<reference evidence="6 7" key="1">
    <citation type="submission" date="2017-08" db="EMBL/GenBank/DDBJ databases">
        <title>Substantial Increase in Enzyme Production by Combined Drug-Resistance Mutations in Paenibacillus agaridevorans.</title>
        <authorList>
            <person name="Tanaka Y."/>
            <person name="Funane K."/>
            <person name="Hosaka T."/>
            <person name="Shiwa Y."/>
            <person name="Fujita N."/>
            <person name="Miyazaki T."/>
            <person name="Yoshikawa H."/>
            <person name="Murakami K."/>
            <person name="Kasahara K."/>
            <person name="Inaoka T."/>
            <person name="Hiraga Y."/>
            <person name="Ochi K."/>
        </authorList>
    </citation>
    <scope>NUCLEOTIDE SEQUENCE [LARGE SCALE GENOMIC DNA]</scope>
    <source>
        <strain evidence="6 7">T-3040</strain>
    </source>
</reference>
<comment type="caution">
    <text evidence="6">The sequence shown here is derived from an EMBL/GenBank/DDBJ whole genome shotgun (WGS) entry which is preliminary data.</text>
</comment>
<dbReference type="Gene3D" id="3.40.50.2300">
    <property type="match status" value="2"/>
</dbReference>
<dbReference type="CDD" id="cd06294">
    <property type="entry name" value="PBP1_MalR-like"/>
    <property type="match status" value="1"/>
</dbReference>
<protein>
    <submittedName>
        <fullName evidence="6">LacI family transcriptional regulator</fullName>
    </submittedName>
</protein>
<dbReference type="CDD" id="cd01392">
    <property type="entry name" value="HTH_LacI"/>
    <property type="match status" value="1"/>
</dbReference>
<dbReference type="PROSITE" id="PS50943">
    <property type="entry name" value="HTH_CROC1"/>
    <property type="match status" value="1"/>
</dbReference>
<sequence>MRVTIKDVANKAQVSPSTVSRVIAGNGRIGKDTILRVRQVLDELGYHPHHAAQGLAKRTTCTLGIILPRTPDDVFSNFFFPELIRGISTRASRSGFDILMATGSLAQEERESLTRMVRGGRVDGVVLLSSRLEDPLIRLLEEEQFPYVLIGRNDYSASTLSVDTDNIRAAYELTQHLIAQGNQRIGFVAGPANMIVNRDRLEGYRKAMEEAGYPVQNEWIIDGELLQQSGFRAISMLMELEDRPTALVVIDDGVCFGVLRGLGELGYHVPQDISLAAFNNIALSELSTPSLTSIDIGTYQLGYTAAHQLLLLLAGEEKAKSRFIIPHRLVVRESSLRK</sequence>
<dbReference type="InterPro" id="IPR001387">
    <property type="entry name" value="Cro/C1-type_HTH"/>
</dbReference>
<evidence type="ECO:0000313" key="6">
    <source>
        <dbReference type="EMBL" id="GBG07776.1"/>
    </source>
</evidence>
<dbReference type="GO" id="GO:0003700">
    <property type="term" value="F:DNA-binding transcription factor activity"/>
    <property type="evidence" value="ECO:0007669"/>
    <property type="project" value="TreeGrafter"/>
</dbReference>
<dbReference type="Pfam" id="PF00356">
    <property type="entry name" value="LacI"/>
    <property type="match status" value="1"/>
</dbReference>
<evidence type="ECO:0000259" key="4">
    <source>
        <dbReference type="PROSITE" id="PS50932"/>
    </source>
</evidence>
<dbReference type="SMART" id="SM00354">
    <property type="entry name" value="HTH_LACI"/>
    <property type="match status" value="1"/>
</dbReference>
<dbReference type="AlphaFoldDB" id="A0A2R5EM73"/>
<keyword evidence="3" id="KW-0804">Transcription</keyword>
<feature type="domain" description="HTH lacI-type" evidence="4">
    <location>
        <begin position="3"/>
        <end position="57"/>
    </location>
</feature>
<evidence type="ECO:0000256" key="1">
    <source>
        <dbReference type="ARBA" id="ARBA00023015"/>
    </source>
</evidence>
<dbReference type="InterPro" id="IPR046335">
    <property type="entry name" value="LacI/GalR-like_sensor"/>
</dbReference>
<dbReference type="Gene3D" id="1.10.260.40">
    <property type="entry name" value="lambda repressor-like DNA-binding domains"/>
    <property type="match status" value="1"/>
</dbReference>
<evidence type="ECO:0000259" key="5">
    <source>
        <dbReference type="PROSITE" id="PS50943"/>
    </source>
</evidence>
<proteinExistence type="predicted"/>
<dbReference type="PANTHER" id="PTHR30146">
    <property type="entry name" value="LACI-RELATED TRANSCRIPTIONAL REPRESSOR"/>
    <property type="match status" value="1"/>
</dbReference>
<evidence type="ECO:0000256" key="3">
    <source>
        <dbReference type="ARBA" id="ARBA00023163"/>
    </source>
</evidence>
<dbReference type="InterPro" id="IPR010982">
    <property type="entry name" value="Lambda_DNA-bd_dom_sf"/>
</dbReference>
<name>A0A2R5EM73_9BACL</name>
<evidence type="ECO:0000313" key="7">
    <source>
        <dbReference type="Proteomes" id="UP000245202"/>
    </source>
</evidence>
<dbReference type="SUPFAM" id="SSF53822">
    <property type="entry name" value="Periplasmic binding protein-like I"/>
    <property type="match status" value="1"/>
</dbReference>
<dbReference type="InterPro" id="IPR000843">
    <property type="entry name" value="HTH_LacI"/>
</dbReference>
<dbReference type="Pfam" id="PF13377">
    <property type="entry name" value="Peripla_BP_3"/>
    <property type="match status" value="1"/>
</dbReference>
<dbReference type="SUPFAM" id="SSF47413">
    <property type="entry name" value="lambda repressor-like DNA-binding domains"/>
    <property type="match status" value="1"/>
</dbReference>
<dbReference type="EMBL" id="BDQX01000108">
    <property type="protein sequence ID" value="GBG07776.1"/>
    <property type="molecule type" value="Genomic_DNA"/>
</dbReference>
<dbReference type="PROSITE" id="PS50932">
    <property type="entry name" value="HTH_LACI_2"/>
    <property type="match status" value="1"/>
</dbReference>
<keyword evidence="1" id="KW-0805">Transcription regulation</keyword>